<gene>
    <name evidence="2" type="ORF">E5162_12270</name>
</gene>
<dbReference type="Gene3D" id="3.90.226.10">
    <property type="entry name" value="2-enoyl-CoA Hydratase, Chain A, domain 1"/>
    <property type="match status" value="1"/>
</dbReference>
<dbReference type="InterPro" id="IPR051053">
    <property type="entry name" value="ECH/Chromodomain_protein"/>
</dbReference>
<dbReference type="Proteomes" id="UP000305451">
    <property type="component" value="Unassembled WGS sequence"/>
</dbReference>
<dbReference type="Gene3D" id="1.10.12.10">
    <property type="entry name" value="Lyase 2-enoyl-coa Hydratase, Chain A, domain 2"/>
    <property type="match status" value="1"/>
</dbReference>
<dbReference type="Pfam" id="PF00378">
    <property type="entry name" value="ECH_1"/>
    <property type="match status" value="1"/>
</dbReference>
<organism evidence="2 3">
    <name type="scientific">Marinicauda pacifica</name>
    <dbReference type="NCBI Taxonomy" id="1133559"/>
    <lineage>
        <taxon>Bacteria</taxon>
        <taxon>Pseudomonadati</taxon>
        <taxon>Pseudomonadota</taxon>
        <taxon>Alphaproteobacteria</taxon>
        <taxon>Maricaulales</taxon>
        <taxon>Maricaulaceae</taxon>
        <taxon>Marinicauda</taxon>
    </lineage>
</organism>
<reference evidence="2 3" key="1">
    <citation type="journal article" date="2013" name="Int. J. Syst. Evol. Microbiol.">
        <title>Marinicauda pacifica gen. nov., sp. nov., a prosthecate alphaproteobacterium of the family Hyphomonadaceae isolated from deep seawater.</title>
        <authorList>
            <person name="Zhang X.Y."/>
            <person name="Li G.W."/>
            <person name="Wang C.S."/>
            <person name="Zhang Y.J."/>
            <person name="Xu X.W."/>
            <person name="Li H."/>
            <person name="Liu A."/>
            <person name="Liu C."/>
            <person name="Xie B.B."/>
            <person name="Qin Q.L."/>
            <person name="Xu Z."/>
            <person name="Chen X.L."/>
            <person name="Zhou B.C."/>
            <person name="Zhang Y.Z."/>
        </authorList>
    </citation>
    <scope>NUCLEOTIDE SEQUENCE [LARGE SCALE GENOMIC DNA]</scope>
    <source>
        <strain evidence="2 3">P-1 km-3</strain>
    </source>
</reference>
<evidence type="ECO:0000256" key="1">
    <source>
        <dbReference type="ARBA" id="ARBA00005254"/>
    </source>
</evidence>
<dbReference type="AlphaFoldDB" id="A0A4S2HA26"/>
<dbReference type="InterPro" id="IPR014748">
    <property type="entry name" value="Enoyl-CoA_hydra_C"/>
</dbReference>
<dbReference type="GO" id="GO:0003824">
    <property type="term" value="F:catalytic activity"/>
    <property type="evidence" value="ECO:0007669"/>
    <property type="project" value="UniProtKB-ARBA"/>
</dbReference>
<dbReference type="SUPFAM" id="SSF52096">
    <property type="entry name" value="ClpP/crotonase"/>
    <property type="match status" value="1"/>
</dbReference>
<protein>
    <submittedName>
        <fullName evidence="2">Enoyl-CoA hydratase</fullName>
    </submittedName>
</protein>
<sequence>MSGAVRIDARGPVAILTLDRPARGNAIDAEMADAILDAALTVGSDDAVRAVVLTGAGKVFCVGGDVTAFGEAADRSPALVRRLTASLHMAVARLARMDKPLVTAINGAAAGAGFGLSLWGDAALAARSAQFTTAYGAIGLTPDAGASWLLPRLVGLRQAQRLALMNERITAGQAEAIGLVTRVVEDAALMDEALAAADQLARGPRQAFAATRDLLLQASASTLESHLEAEARFIARAAGSAEGLEGVRAFIERREADFAGL</sequence>
<dbReference type="PANTHER" id="PTHR43684:SF4">
    <property type="entry name" value="ENOYL-COA HYDRATASE_ISOMERASE FAMILY PROTEIN (AFU_ORTHOLOGUE AFUA_1G01890)"/>
    <property type="match status" value="1"/>
</dbReference>
<dbReference type="OrthoDB" id="5730382at2"/>
<keyword evidence="3" id="KW-1185">Reference proteome</keyword>
<dbReference type="CDD" id="cd06558">
    <property type="entry name" value="crotonase-like"/>
    <property type="match status" value="1"/>
</dbReference>
<dbReference type="EMBL" id="SRXV01000003">
    <property type="protein sequence ID" value="TGY92411.1"/>
    <property type="molecule type" value="Genomic_DNA"/>
</dbReference>
<accession>A0A4S2HA26</accession>
<dbReference type="InterPro" id="IPR029045">
    <property type="entry name" value="ClpP/crotonase-like_dom_sf"/>
</dbReference>
<proteinExistence type="inferred from homology"/>
<dbReference type="InterPro" id="IPR001753">
    <property type="entry name" value="Enoyl-CoA_hydra/iso"/>
</dbReference>
<name>A0A4S2HA26_9PROT</name>
<evidence type="ECO:0000313" key="2">
    <source>
        <dbReference type="EMBL" id="TGY92411.1"/>
    </source>
</evidence>
<comment type="similarity">
    <text evidence="1">Belongs to the enoyl-CoA hydratase/isomerase family.</text>
</comment>
<evidence type="ECO:0000313" key="3">
    <source>
        <dbReference type="Proteomes" id="UP000305451"/>
    </source>
</evidence>
<dbReference type="RefSeq" id="WP_135945545.1">
    <property type="nucleotide sequence ID" value="NZ_BMEI01000003.1"/>
</dbReference>
<dbReference type="PANTHER" id="PTHR43684">
    <property type="match status" value="1"/>
</dbReference>
<comment type="caution">
    <text evidence="2">The sequence shown here is derived from an EMBL/GenBank/DDBJ whole genome shotgun (WGS) entry which is preliminary data.</text>
</comment>